<dbReference type="STRING" id="862515.HMPREF0658_2176"/>
<dbReference type="PANTHER" id="PTHR21666:SF285">
    <property type="entry name" value="M23 FAMILY METALLOPEPTIDASE"/>
    <property type="match status" value="1"/>
</dbReference>
<evidence type="ECO:0000313" key="3">
    <source>
        <dbReference type="Proteomes" id="UP000004394"/>
    </source>
</evidence>
<dbReference type="PANTHER" id="PTHR21666">
    <property type="entry name" value="PEPTIDASE-RELATED"/>
    <property type="match status" value="1"/>
</dbReference>
<dbReference type="BioCyc" id="PMAR862515-HMP:GMOO-2208-MONOMER"/>
<dbReference type="Gene3D" id="2.70.70.10">
    <property type="entry name" value="Glucose Permease (Domain IIA)"/>
    <property type="match status" value="1"/>
</dbReference>
<feature type="domain" description="M23ase beta-sheet core" evidence="1">
    <location>
        <begin position="31"/>
        <end position="89"/>
    </location>
</feature>
<reference evidence="2" key="1">
    <citation type="submission" date="2010-07" db="EMBL/GenBank/DDBJ databases">
        <authorList>
            <person name="Muzny D."/>
            <person name="Qin X."/>
            <person name="Deng J."/>
            <person name="Jiang H."/>
            <person name="Liu Y."/>
            <person name="Qu J."/>
            <person name="Song X.-Z."/>
            <person name="Zhang L."/>
            <person name="Thornton R."/>
            <person name="Coyle M."/>
            <person name="Francisco L."/>
            <person name="Jackson L."/>
            <person name="Javaid M."/>
            <person name="Korchina V."/>
            <person name="Kovar C."/>
            <person name="Mata R."/>
            <person name="Mathew T."/>
            <person name="Ngo R."/>
            <person name="Nguyen L."/>
            <person name="Nguyen N."/>
            <person name="Okwuonu G."/>
            <person name="Ongeri F."/>
            <person name="Pham C."/>
            <person name="Simmons D."/>
            <person name="Wilczek-Boney K."/>
            <person name="Hale W."/>
            <person name="Jakkamsetti A."/>
            <person name="Pham P."/>
            <person name="Ruth R."/>
            <person name="San Lucas F."/>
            <person name="Warren J."/>
            <person name="Zhang J."/>
            <person name="Zhao Z."/>
            <person name="Zhou C."/>
            <person name="Zhu D."/>
            <person name="Lee S."/>
            <person name="Bess C."/>
            <person name="Blankenburg K."/>
            <person name="Forbes L."/>
            <person name="Fu Q."/>
            <person name="Gubbala S."/>
            <person name="Hirani K."/>
            <person name="Jayaseelan J.C."/>
            <person name="Lara F."/>
            <person name="Munidasa M."/>
            <person name="Palculict T."/>
            <person name="Patil S."/>
            <person name="Pu L.-L."/>
            <person name="Saada N."/>
            <person name="Tang L."/>
            <person name="Weissenberger G."/>
            <person name="Zhu Y."/>
            <person name="Hemphill L."/>
            <person name="Shang Y."/>
            <person name="Youmans B."/>
            <person name="Ayvaz T."/>
            <person name="Ross M."/>
            <person name="Santibanez J."/>
            <person name="Aqrawi P."/>
            <person name="Gross S."/>
            <person name="Joshi V."/>
            <person name="Fowler G."/>
            <person name="Nazareth L."/>
            <person name="Reid J."/>
            <person name="Worley K."/>
            <person name="Petrosino J."/>
            <person name="Highlander S."/>
            <person name="Gibbs R."/>
        </authorList>
    </citation>
    <scope>NUCLEOTIDE SEQUENCE [LARGE SCALE GENOMIC DNA]</scope>
    <source>
        <strain evidence="2">DSM 16973</strain>
    </source>
</reference>
<dbReference type="eggNOG" id="COG0739">
    <property type="taxonomic scope" value="Bacteria"/>
</dbReference>
<accession>E0NVH1</accession>
<comment type="caution">
    <text evidence="2">The sequence shown here is derived from an EMBL/GenBank/DDBJ whole genome shotgun (WGS) entry which is preliminary data.</text>
</comment>
<dbReference type="CDD" id="cd12797">
    <property type="entry name" value="M23_peptidase"/>
    <property type="match status" value="1"/>
</dbReference>
<name>E0NVH1_9BACT</name>
<organism evidence="2 3">
    <name type="scientific">Hoylesella marshii DSM 16973 = JCM 13450</name>
    <dbReference type="NCBI Taxonomy" id="862515"/>
    <lineage>
        <taxon>Bacteria</taxon>
        <taxon>Pseudomonadati</taxon>
        <taxon>Bacteroidota</taxon>
        <taxon>Bacteroidia</taxon>
        <taxon>Bacteroidales</taxon>
        <taxon>Prevotellaceae</taxon>
        <taxon>Hoylesella</taxon>
    </lineage>
</organism>
<sequence length="541" mass="60791">MLLSSLTLFSSPVHYSIALAGNFGEPRLNHFHGGIDIKTGQVEGKAVYAIGNGYVSKAIVGLYGLGLAVYVKHPQGQTSVYCHLNRFATPIAACVKQWQYRHHSDKGEMQFRPTDLPVAEGQLIAFSGNSGASQAPHLHFEIHDSQSWDMLDPLDFIGASVVDSMAPLAHAFIAYPMGGTFCGSTKKQSFGFSSQHLTRKFTAWGKVGFGLWGNDYMEATYNRYGLREIKLLMDGRQVFHSNLSRIPVGVSRQVNAWGDYDHFLRYKIWYLRAFVPEGITLPALSTDKDRGICNFNEARDYHMTFLVADAKGNSREYTFTVTGKETPAPAAKTFDTFRQLRYNVTNLIQQQGAYLIVSPHRLPHDVELSPTRLPQPHSLSDAYRFHNVSLPLFGRSSICIRLNRKVPDKSKLYIRSKFMPTRFLGGIYKDGWVTTGVRELGDSYEIAYDDVPPLIHPVAMHTWNGSHILKFGITDTGSGLKHYEGYIDNRFILFEQVPKSSWVKCNLSDTPITPTGGLHTLKFIATDNRNNKQTFITKVIY</sequence>
<dbReference type="Pfam" id="PF01551">
    <property type="entry name" value="Peptidase_M23"/>
    <property type="match status" value="1"/>
</dbReference>
<evidence type="ECO:0000259" key="1">
    <source>
        <dbReference type="Pfam" id="PF01551"/>
    </source>
</evidence>
<evidence type="ECO:0000313" key="2">
    <source>
        <dbReference type="EMBL" id="EFM00905.1"/>
    </source>
</evidence>
<dbReference type="OrthoDB" id="9810477at2"/>
<dbReference type="EMBL" id="AEEI01000061">
    <property type="protein sequence ID" value="EFM00905.1"/>
    <property type="molecule type" value="Genomic_DNA"/>
</dbReference>
<dbReference type="AlphaFoldDB" id="E0NVH1"/>
<dbReference type="SUPFAM" id="SSF51261">
    <property type="entry name" value="Duplicated hybrid motif"/>
    <property type="match status" value="1"/>
</dbReference>
<dbReference type="Proteomes" id="UP000004394">
    <property type="component" value="Unassembled WGS sequence"/>
</dbReference>
<dbReference type="HOGENOM" id="CLU_025250_0_0_10"/>
<keyword evidence="3" id="KW-1185">Reference proteome</keyword>
<dbReference type="GO" id="GO:0004222">
    <property type="term" value="F:metalloendopeptidase activity"/>
    <property type="evidence" value="ECO:0007669"/>
    <property type="project" value="TreeGrafter"/>
</dbReference>
<dbReference type="InterPro" id="IPR050570">
    <property type="entry name" value="Cell_wall_metabolism_enzyme"/>
</dbReference>
<protein>
    <submittedName>
        <fullName evidence="2">Peptidase, M23 family</fullName>
    </submittedName>
</protein>
<gene>
    <name evidence="2" type="ORF">HMPREF0658_2176</name>
</gene>
<dbReference type="InterPro" id="IPR011055">
    <property type="entry name" value="Dup_hybrid_motif"/>
</dbReference>
<dbReference type="InterPro" id="IPR016047">
    <property type="entry name" value="M23ase_b-sheet_dom"/>
</dbReference>
<proteinExistence type="predicted"/>